<dbReference type="KEGG" id="jar:G7057_05485"/>
<organism evidence="9 10">
    <name type="scientific">Jeotgalibaca arthritidis</name>
    <dbReference type="NCBI Taxonomy" id="1868794"/>
    <lineage>
        <taxon>Bacteria</taxon>
        <taxon>Bacillati</taxon>
        <taxon>Bacillota</taxon>
        <taxon>Bacilli</taxon>
        <taxon>Lactobacillales</taxon>
        <taxon>Carnobacteriaceae</taxon>
        <taxon>Jeotgalibaca</taxon>
    </lineage>
</organism>
<gene>
    <name evidence="9" type="primary">flgM</name>
    <name evidence="9" type="ORF">G7057_05485</name>
</gene>
<dbReference type="RefSeq" id="WP_166161895.1">
    <property type="nucleotide sequence ID" value="NZ_CP049740.1"/>
</dbReference>
<evidence type="ECO:0000256" key="1">
    <source>
        <dbReference type="ARBA" id="ARBA00005322"/>
    </source>
</evidence>
<keyword evidence="9" id="KW-0282">Flagellum</keyword>
<dbReference type="GO" id="GO:0045892">
    <property type="term" value="P:negative regulation of DNA-templated transcription"/>
    <property type="evidence" value="ECO:0007669"/>
    <property type="project" value="InterPro"/>
</dbReference>
<keyword evidence="6" id="KW-0804">Transcription</keyword>
<dbReference type="InterPro" id="IPR007412">
    <property type="entry name" value="FlgM"/>
</dbReference>
<feature type="compositionally biased region" description="Low complexity" evidence="7">
    <location>
        <begin position="25"/>
        <end position="35"/>
    </location>
</feature>
<evidence type="ECO:0000259" key="8">
    <source>
        <dbReference type="Pfam" id="PF04316"/>
    </source>
</evidence>
<evidence type="ECO:0000256" key="7">
    <source>
        <dbReference type="SAM" id="MobiDB-lite"/>
    </source>
</evidence>
<dbReference type="SUPFAM" id="SSF101498">
    <property type="entry name" value="Anti-sigma factor FlgM"/>
    <property type="match status" value="1"/>
</dbReference>
<dbReference type="NCBIfam" id="TIGR03824">
    <property type="entry name" value="FlgM_jcvi"/>
    <property type="match status" value="1"/>
</dbReference>
<keyword evidence="4" id="KW-1005">Bacterial flagellum biogenesis</keyword>
<evidence type="ECO:0000256" key="5">
    <source>
        <dbReference type="ARBA" id="ARBA00023015"/>
    </source>
</evidence>
<feature type="domain" description="Anti-sigma-28 factor FlgM C-terminal" evidence="8">
    <location>
        <begin position="39"/>
        <end position="87"/>
    </location>
</feature>
<protein>
    <recommendedName>
        <fullName evidence="2">Negative regulator of flagellin synthesis</fullName>
    </recommendedName>
</protein>
<evidence type="ECO:0000256" key="6">
    <source>
        <dbReference type="ARBA" id="ARBA00023163"/>
    </source>
</evidence>
<dbReference type="Proteomes" id="UP000501451">
    <property type="component" value="Chromosome"/>
</dbReference>
<keyword evidence="9" id="KW-0969">Cilium</keyword>
<sequence>MKITNGHQHYLNNVRNSHTQSAESQKQPIQKTQQQDYVSVEISDEAKKLSQATLSSSANEKLDAIKKAIQDGNYHVSADKIASGMMDAIAEQKKDRV</sequence>
<dbReference type="InterPro" id="IPR031316">
    <property type="entry name" value="FlgM_C"/>
</dbReference>
<evidence type="ECO:0000313" key="10">
    <source>
        <dbReference type="Proteomes" id="UP000501451"/>
    </source>
</evidence>
<keyword evidence="5" id="KW-0805">Transcription regulation</keyword>
<evidence type="ECO:0000256" key="4">
    <source>
        <dbReference type="ARBA" id="ARBA00022795"/>
    </source>
</evidence>
<dbReference type="EMBL" id="CP049740">
    <property type="protein sequence ID" value="QII81955.1"/>
    <property type="molecule type" value="Genomic_DNA"/>
</dbReference>
<proteinExistence type="inferred from homology"/>
<feature type="compositionally biased region" description="Polar residues" evidence="7">
    <location>
        <begin position="1"/>
        <end position="24"/>
    </location>
</feature>
<evidence type="ECO:0000256" key="2">
    <source>
        <dbReference type="ARBA" id="ARBA00017823"/>
    </source>
</evidence>
<dbReference type="Pfam" id="PF04316">
    <property type="entry name" value="FlgM"/>
    <property type="match status" value="1"/>
</dbReference>
<evidence type="ECO:0000313" key="9">
    <source>
        <dbReference type="EMBL" id="QII81955.1"/>
    </source>
</evidence>
<comment type="similarity">
    <text evidence="1">Belongs to the FlgM family.</text>
</comment>
<keyword evidence="3" id="KW-0678">Repressor</keyword>
<accession>A0A6G7K9M6</accession>
<evidence type="ECO:0000256" key="3">
    <source>
        <dbReference type="ARBA" id="ARBA00022491"/>
    </source>
</evidence>
<keyword evidence="9" id="KW-0966">Cell projection</keyword>
<dbReference type="GO" id="GO:0044781">
    <property type="term" value="P:bacterial-type flagellum organization"/>
    <property type="evidence" value="ECO:0007669"/>
    <property type="project" value="UniProtKB-KW"/>
</dbReference>
<dbReference type="InterPro" id="IPR035890">
    <property type="entry name" value="Anti-sigma-28_factor_FlgM_sf"/>
</dbReference>
<reference evidence="9 10" key="1">
    <citation type="journal article" date="2017" name="Int. J. Syst. Evol. Microbiol.">
        <title>Jeotgalibaca porci sp. nov. and Jeotgalibaca arthritidis sp. nov., isolated from pigs, and emended description of the genus Jeotgalibaca.</title>
        <authorList>
            <person name="Zamora L."/>
            <person name="Perez-Sancho M."/>
            <person name="Dominguez L."/>
            <person name="Fernandez-Garayzabal J.F."/>
            <person name="Vela A.I."/>
        </authorList>
    </citation>
    <scope>NUCLEOTIDE SEQUENCE [LARGE SCALE GENOMIC DNA]</scope>
    <source>
        <strain evidence="9 10">CECT 9157</strain>
    </source>
</reference>
<feature type="region of interest" description="Disordered" evidence="7">
    <location>
        <begin position="1"/>
        <end position="37"/>
    </location>
</feature>
<keyword evidence="10" id="KW-1185">Reference proteome</keyword>
<dbReference type="AlphaFoldDB" id="A0A6G7K9M6"/>
<name>A0A6G7K9M6_9LACT</name>